<accession>A0A318KZ72</accession>
<keyword evidence="2" id="KW-0540">Nuclease</keyword>
<comment type="caution">
    <text evidence="2">The sequence shown here is derived from an EMBL/GenBank/DDBJ whole genome shotgun (WGS) entry which is preliminary data.</text>
</comment>
<protein>
    <submittedName>
        <fullName evidence="2">HNH endonuclease</fullName>
    </submittedName>
</protein>
<evidence type="ECO:0000313" key="2">
    <source>
        <dbReference type="EMBL" id="PXX78543.1"/>
    </source>
</evidence>
<feature type="domain" description="HNH nuclease" evidence="1">
    <location>
        <begin position="239"/>
        <end position="292"/>
    </location>
</feature>
<proteinExistence type="predicted"/>
<reference evidence="2 3" key="1">
    <citation type="submission" date="2018-05" db="EMBL/GenBank/DDBJ databases">
        <title>Genomic Encyclopedia of Type Strains, Phase IV (KMG-IV): sequencing the most valuable type-strain genomes for metagenomic binning, comparative biology and taxonomic classification.</title>
        <authorList>
            <person name="Goeker M."/>
        </authorList>
    </citation>
    <scope>NUCLEOTIDE SEQUENCE [LARGE SCALE GENOMIC DNA]</scope>
    <source>
        <strain evidence="2 3">JC118</strain>
    </source>
</reference>
<keyword evidence="2" id="KW-0378">Hydrolase</keyword>
<dbReference type="InterPro" id="IPR003615">
    <property type="entry name" value="HNH_nuc"/>
</dbReference>
<sequence length="345" mass="40491">MNKNIIKRILNLIDTLEINKTSIRSLISQLEKELKLQFCETSRDSIEEVIRILQATGNLKTLEDGIDLSQPATVYAKSYEKSECEAAALFECCIREMKYRQVLLSYLDLTFHPIDLMADLGCEDLVYLMQNSILFIEVDEALCRFNPNLKQYIEWVLEDYENKRPIISSCVRALYTRDIYRAKKKLEMRNTDYKMIAYDSCDVILDILPAMGIPVDRDESKELQTFFKDCLFNEFNHCCAICGIHLPQMLIASHIKPFRDCAHVYEAMDNNNGLLLCRNHDYLFDQGYISFEENGQLIICSELLNDPHFKAYGINTAIRLKERYCTQSRVKFFKYHKKNYFRKQK</sequence>
<keyword evidence="2" id="KW-0255">Endonuclease</keyword>
<dbReference type="RefSeq" id="WP_022939245.1">
    <property type="nucleotide sequence ID" value="NZ_CABKRQ010000008.1"/>
</dbReference>
<name>A0A318KZ72_9FIRM</name>
<dbReference type="GO" id="GO:0004519">
    <property type="term" value="F:endonuclease activity"/>
    <property type="evidence" value="ECO:0007669"/>
    <property type="project" value="UniProtKB-KW"/>
</dbReference>
<dbReference type="EMBL" id="QJKH01000007">
    <property type="protein sequence ID" value="PXX78543.1"/>
    <property type="molecule type" value="Genomic_DNA"/>
</dbReference>
<dbReference type="OrthoDB" id="5678128at2"/>
<keyword evidence="3" id="KW-1185">Reference proteome</keyword>
<dbReference type="Proteomes" id="UP000247612">
    <property type="component" value="Unassembled WGS sequence"/>
</dbReference>
<dbReference type="Pfam" id="PF13391">
    <property type="entry name" value="HNH_2"/>
    <property type="match status" value="1"/>
</dbReference>
<organism evidence="2 3">
    <name type="scientific">Dielma fastidiosa</name>
    <dbReference type="NCBI Taxonomy" id="1034346"/>
    <lineage>
        <taxon>Bacteria</taxon>
        <taxon>Bacillati</taxon>
        <taxon>Bacillota</taxon>
        <taxon>Erysipelotrichia</taxon>
        <taxon>Erysipelotrichales</taxon>
        <taxon>Erysipelotrichaceae</taxon>
        <taxon>Dielma</taxon>
    </lineage>
</organism>
<dbReference type="STRING" id="1034346.GCA_000313565_02969"/>
<gene>
    <name evidence="2" type="ORF">DES51_10784</name>
</gene>
<dbReference type="AlphaFoldDB" id="A0A318KZ72"/>
<evidence type="ECO:0000259" key="1">
    <source>
        <dbReference type="Pfam" id="PF13391"/>
    </source>
</evidence>
<evidence type="ECO:0000313" key="3">
    <source>
        <dbReference type="Proteomes" id="UP000247612"/>
    </source>
</evidence>